<dbReference type="Proteomes" id="UP000281553">
    <property type="component" value="Unassembled WGS sequence"/>
</dbReference>
<organism evidence="1 2">
    <name type="scientific">Dibothriocephalus latus</name>
    <name type="common">Fish tapeworm</name>
    <name type="synonym">Diphyllobothrium latum</name>
    <dbReference type="NCBI Taxonomy" id="60516"/>
    <lineage>
        <taxon>Eukaryota</taxon>
        <taxon>Metazoa</taxon>
        <taxon>Spiralia</taxon>
        <taxon>Lophotrochozoa</taxon>
        <taxon>Platyhelminthes</taxon>
        <taxon>Cestoda</taxon>
        <taxon>Eucestoda</taxon>
        <taxon>Diphyllobothriidea</taxon>
        <taxon>Diphyllobothriidae</taxon>
        <taxon>Dibothriocephalus</taxon>
    </lineage>
</organism>
<name>A0A3P7LU93_DIBLA</name>
<dbReference type="AlphaFoldDB" id="A0A3P7LU93"/>
<proteinExistence type="predicted"/>
<dbReference type="EMBL" id="UYRU01067071">
    <property type="protein sequence ID" value="VDN16790.1"/>
    <property type="molecule type" value="Genomic_DNA"/>
</dbReference>
<evidence type="ECO:0000313" key="2">
    <source>
        <dbReference type="Proteomes" id="UP000281553"/>
    </source>
</evidence>
<protein>
    <submittedName>
        <fullName evidence="1">Uncharacterized protein</fullName>
    </submittedName>
</protein>
<accession>A0A3P7LU93</accession>
<gene>
    <name evidence="1" type="ORF">DILT_LOCUS12621</name>
</gene>
<keyword evidence="2" id="KW-1185">Reference proteome</keyword>
<reference evidence="1 2" key="1">
    <citation type="submission" date="2018-11" db="EMBL/GenBank/DDBJ databases">
        <authorList>
            <consortium name="Pathogen Informatics"/>
        </authorList>
    </citation>
    <scope>NUCLEOTIDE SEQUENCE [LARGE SCALE GENOMIC DNA]</scope>
</reference>
<sequence>MTVLFYWLGVPLEFVTRLPYGLRCLETVSSAVDKEYRSYPDAIVFRPPKRTHLDADCVSTT</sequence>
<evidence type="ECO:0000313" key="1">
    <source>
        <dbReference type="EMBL" id="VDN16790.1"/>
    </source>
</evidence>